<keyword evidence="5 6" id="KW-0472">Membrane</keyword>
<feature type="transmembrane region" description="Helical" evidence="6">
    <location>
        <begin position="209"/>
        <end position="229"/>
    </location>
</feature>
<evidence type="ECO:0000256" key="4">
    <source>
        <dbReference type="ARBA" id="ARBA00022989"/>
    </source>
</evidence>
<comment type="caution">
    <text evidence="7">The sequence shown here is derived from an EMBL/GenBank/DDBJ whole genome shotgun (WGS) entry which is preliminary data.</text>
</comment>
<feature type="transmembrane region" description="Helical" evidence="6">
    <location>
        <begin position="129"/>
        <end position="151"/>
    </location>
</feature>
<dbReference type="PANTHER" id="PTHR30028">
    <property type="entry name" value="UPF0014 INNER MEMBRANE PROTEIN YBBM-RELATED"/>
    <property type="match status" value="1"/>
</dbReference>
<evidence type="ECO:0000313" key="8">
    <source>
        <dbReference type="Proteomes" id="UP000307702"/>
    </source>
</evidence>
<keyword evidence="8" id="KW-1185">Reference proteome</keyword>
<evidence type="ECO:0000256" key="3">
    <source>
        <dbReference type="ARBA" id="ARBA00022692"/>
    </source>
</evidence>
<evidence type="ECO:0000313" key="7">
    <source>
        <dbReference type="EMBL" id="TMM47452.1"/>
    </source>
</evidence>
<evidence type="ECO:0000256" key="5">
    <source>
        <dbReference type="ARBA" id="ARBA00023136"/>
    </source>
</evidence>
<feature type="transmembrane region" description="Helical" evidence="6">
    <location>
        <begin position="40"/>
        <end position="59"/>
    </location>
</feature>
<dbReference type="Proteomes" id="UP000307702">
    <property type="component" value="Unassembled WGS sequence"/>
</dbReference>
<dbReference type="Pfam" id="PF03649">
    <property type="entry name" value="UPF0014"/>
    <property type="match status" value="1"/>
</dbReference>
<feature type="transmembrane region" description="Helical" evidence="6">
    <location>
        <begin position="13"/>
        <end position="33"/>
    </location>
</feature>
<comment type="similarity">
    <text evidence="2">Belongs to the UPF0014 family.</text>
</comment>
<dbReference type="InterPro" id="IPR005226">
    <property type="entry name" value="UPF0014_fam"/>
</dbReference>
<dbReference type="AlphaFoldDB" id="A0A8H2JN07"/>
<dbReference type="PANTHER" id="PTHR30028:SF0">
    <property type="entry name" value="PROTEIN ALUMINUM SENSITIVE 3"/>
    <property type="match status" value="1"/>
</dbReference>
<proteinExistence type="inferred from homology"/>
<sequence length="241" mass="26434">MEQTLETISLAKLAIAFIPVAFVLIILACWSLPQKRTLHALVRMLVQLLLVGYVLSYIFASDNAWIIGILLLVMVLFSSWIALNNIESSRKLLFHRAFLAIFVSSLIVLLAITQGVLNLSPWHQAQTLVPLAGMVFANGMNSVSLCGERFFAEVKRGENYQKARNIAFKASMIPNINALFAVGIVSLPGMMTGQILAGVSPFIAARYQIMVMCMVFASAGLASAIFLILNKPSHPTTNTYQ</sequence>
<evidence type="ECO:0000256" key="2">
    <source>
        <dbReference type="ARBA" id="ARBA00005268"/>
    </source>
</evidence>
<accession>A0A8H2JN07</accession>
<organism evidence="7 8">
    <name type="scientific">Colwellia ponticola</name>
    <dbReference type="NCBI Taxonomy" id="2304625"/>
    <lineage>
        <taxon>Bacteria</taxon>
        <taxon>Pseudomonadati</taxon>
        <taxon>Pseudomonadota</taxon>
        <taxon>Gammaproteobacteria</taxon>
        <taxon>Alteromonadales</taxon>
        <taxon>Colwelliaceae</taxon>
        <taxon>Colwellia</taxon>
    </lineage>
</organism>
<evidence type="ECO:0000256" key="6">
    <source>
        <dbReference type="SAM" id="Phobius"/>
    </source>
</evidence>
<keyword evidence="3 6" id="KW-0812">Transmembrane</keyword>
<feature type="transmembrane region" description="Helical" evidence="6">
    <location>
        <begin position="172"/>
        <end position="197"/>
    </location>
</feature>
<gene>
    <name evidence="7" type="ORF">FCS21_00205</name>
</gene>
<dbReference type="RefSeq" id="WP_138619981.1">
    <property type="nucleotide sequence ID" value="NZ_SZVP01000001.1"/>
</dbReference>
<dbReference type="OrthoDB" id="9791807at2"/>
<evidence type="ECO:0000256" key="1">
    <source>
        <dbReference type="ARBA" id="ARBA00004141"/>
    </source>
</evidence>
<keyword evidence="4 6" id="KW-1133">Transmembrane helix</keyword>
<dbReference type="EMBL" id="SZVP01000001">
    <property type="protein sequence ID" value="TMM47452.1"/>
    <property type="molecule type" value="Genomic_DNA"/>
</dbReference>
<feature type="transmembrane region" description="Helical" evidence="6">
    <location>
        <begin position="65"/>
        <end position="86"/>
    </location>
</feature>
<dbReference type="GO" id="GO:0005886">
    <property type="term" value="C:plasma membrane"/>
    <property type="evidence" value="ECO:0007669"/>
    <property type="project" value="TreeGrafter"/>
</dbReference>
<reference evidence="7 8" key="1">
    <citation type="submission" date="2019-05" db="EMBL/GenBank/DDBJ databases">
        <title>Colwellia ponticola sp. nov., isolated from seawater.</title>
        <authorList>
            <person name="Yoon J.-H."/>
        </authorList>
    </citation>
    <scope>NUCLEOTIDE SEQUENCE [LARGE SCALE GENOMIC DNA]</scope>
    <source>
        <strain evidence="7 8">OISW-25</strain>
    </source>
</reference>
<protein>
    <submittedName>
        <fullName evidence="7">ABC transporter permease</fullName>
    </submittedName>
</protein>
<feature type="transmembrane region" description="Helical" evidence="6">
    <location>
        <begin position="98"/>
        <end position="117"/>
    </location>
</feature>
<comment type="subcellular location">
    <subcellularLocation>
        <location evidence="1">Membrane</location>
        <topology evidence="1">Multi-pass membrane protein</topology>
    </subcellularLocation>
</comment>
<name>A0A8H2JN07_9GAMM</name>